<dbReference type="GO" id="GO:0006338">
    <property type="term" value="P:chromatin remodeling"/>
    <property type="evidence" value="ECO:0007669"/>
    <property type="project" value="InterPro"/>
</dbReference>
<dbReference type="PANTHER" id="PTHR31200">
    <property type="entry name" value="INO80 COMPLEX SUBUNIT C"/>
    <property type="match status" value="1"/>
</dbReference>
<dbReference type="SMART" id="SM00993">
    <property type="entry name" value="YL1_C"/>
    <property type="match status" value="1"/>
</dbReference>
<sequence length="114" mass="12819">MRTVKQILAADREREKFYREQAKQEAQNAMDVDGEPAKPATPALDYVFYSTVEAPPSMIPQKKYCDITGLDGPYTHPTTGLRYHDKNIYEVVKSLNPAAQQAYLAARGLNTLVK</sequence>
<feature type="domain" description="Vps72/YL1 C-terminal" evidence="5">
    <location>
        <begin position="63"/>
        <end position="92"/>
    </location>
</feature>
<name>A0A9P6B4L5_9AGAM</name>
<accession>A0A9P6B4L5</accession>
<evidence type="ECO:0000256" key="4">
    <source>
        <dbReference type="ARBA" id="ARBA00023242"/>
    </source>
</evidence>
<comment type="subcellular location">
    <subcellularLocation>
        <location evidence="1">Nucleus</location>
    </subcellularLocation>
</comment>
<evidence type="ECO:0000256" key="3">
    <source>
        <dbReference type="ARBA" id="ARBA00023163"/>
    </source>
</evidence>
<gene>
    <name evidence="6" type="ORF">BS47DRAFT_1389615</name>
</gene>
<keyword evidence="2" id="KW-0805">Transcription regulation</keyword>
<dbReference type="OrthoDB" id="49520at2759"/>
<comment type="caution">
    <text evidence="6">The sequence shown here is derived from an EMBL/GenBank/DDBJ whole genome shotgun (WGS) entry which is preliminary data.</text>
</comment>
<keyword evidence="7" id="KW-1185">Reference proteome</keyword>
<dbReference type="AlphaFoldDB" id="A0A9P6B4L5"/>
<dbReference type="Pfam" id="PF08265">
    <property type="entry name" value="YL1_C"/>
    <property type="match status" value="1"/>
</dbReference>
<dbReference type="PANTHER" id="PTHR31200:SF1">
    <property type="entry name" value="INO80 COMPLEX SUBUNIT C"/>
    <property type="match status" value="1"/>
</dbReference>
<dbReference type="GO" id="GO:0031011">
    <property type="term" value="C:Ino80 complex"/>
    <property type="evidence" value="ECO:0007669"/>
    <property type="project" value="InterPro"/>
</dbReference>
<dbReference type="Proteomes" id="UP000886523">
    <property type="component" value="Unassembled WGS sequence"/>
</dbReference>
<evidence type="ECO:0000313" key="6">
    <source>
        <dbReference type="EMBL" id="KAF9517624.1"/>
    </source>
</evidence>
<proteinExistence type="predicted"/>
<keyword evidence="3" id="KW-0804">Transcription</keyword>
<protein>
    <recommendedName>
        <fullName evidence="5">Vps72/YL1 C-terminal domain-containing protein</fullName>
    </recommendedName>
</protein>
<reference evidence="6" key="1">
    <citation type="journal article" date="2020" name="Nat. Commun.">
        <title>Large-scale genome sequencing of mycorrhizal fungi provides insights into the early evolution of symbiotic traits.</title>
        <authorList>
            <person name="Miyauchi S."/>
            <person name="Kiss E."/>
            <person name="Kuo A."/>
            <person name="Drula E."/>
            <person name="Kohler A."/>
            <person name="Sanchez-Garcia M."/>
            <person name="Morin E."/>
            <person name="Andreopoulos B."/>
            <person name="Barry K.W."/>
            <person name="Bonito G."/>
            <person name="Buee M."/>
            <person name="Carver A."/>
            <person name="Chen C."/>
            <person name="Cichocki N."/>
            <person name="Clum A."/>
            <person name="Culley D."/>
            <person name="Crous P.W."/>
            <person name="Fauchery L."/>
            <person name="Girlanda M."/>
            <person name="Hayes R.D."/>
            <person name="Keri Z."/>
            <person name="LaButti K."/>
            <person name="Lipzen A."/>
            <person name="Lombard V."/>
            <person name="Magnuson J."/>
            <person name="Maillard F."/>
            <person name="Murat C."/>
            <person name="Nolan M."/>
            <person name="Ohm R.A."/>
            <person name="Pangilinan J."/>
            <person name="Pereira M.F."/>
            <person name="Perotto S."/>
            <person name="Peter M."/>
            <person name="Pfister S."/>
            <person name="Riley R."/>
            <person name="Sitrit Y."/>
            <person name="Stielow J.B."/>
            <person name="Szollosi G."/>
            <person name="Zifcakova L."/>
            <person name="Stursova M."/>
            <person name="Spatafora J.W."/>
            <person name="Tedersoo L."/>
            <person name="Vaario L.M."/>
            <person name="Yamada A."/>
            <person name="Yan M."/>
            <person name="Wang P."/>
            <person name="Xu J."/>
            <person name="Bruns T."/>
            <person name="Baldrian P."/>
            <person name="Vilgalys R."/>
            <person name="Dunand C."/>
            <person name="Henrissat B."/>
            <person name="Grigoriev I.V."/>
            <person name="Hibbett D."/>
            <person name="Nagy L.G."/>
            <person name="Martin F.M."/>
        </authorList>
    </citation>
    <scope>NUCLEOTIDE SEQUENCE</scope>
    <source>
        <strain evidence="6">UP504</strain>
    </source>
</reference>
<evidence type="ECO:0000256" key="2">
    <source>
        <dbReference type="ARBA" id="ARBA00023015"/>
    </source>
</evidence>
<evidence type="ECO:0000256" key="1">
    <source>
        <dbReference type="ARBA" id="ARBA00004123"/>
    </source>
</evidence>
<dbReference type="EMBL" id="MU128930">
    <property type="protein sequence ID" value="KAF9517624.1"/>
    <property type="molecule type" value="Genomic_DNA"/>
</dbReference>
<organism evidence="6 7">
    <name type="scientific">Hydnum rufescens UP504</name>
    <dbReference type="NCBI Taxonomy" id="1448309"/>
    <lineage>
        <taxon>Eukaryota</taxon>
        <taxon>Fungi</taxon>
        <taxon>Dikarya</taxon>
        <taxon>Basidiomycota</taxon>
        <taxon>Agaricomycotina</taxon>
        <taxon>Agaricomycetes</taxon>
        <taxon>Cantharellales</taxon>
        <taxon>Hydnaceae</taxon>
        <taxon>Hydnum</taxon>
    </lineage>
</organism>
<dbReference type="InterPro" id="IPR013272">
    <property type="entry name" value="Vps72/YL1_C"/>
</dbReference>
<evidence type="ECO:0000259" key="5">
    <source>
        <dbReference type="SMART" id="SM00993"/>
    </source>
</evidence>
<dbReference type="InterPro" id="IPR029525">
    <property type="entry name" value="INO80C/Ies6"/>
</dbReference>
<keyword evidence="4" id="KW-0539">Nucleus</keyword>
<evidence type="ECO:0000313" key="7">
    <source>
        <dbReference type="Proteomes" id="UP000886523"/>
    </source>
</evidence>